<evidence type="ECO:0000313" key="5">
    <source>
        <dbReference type="Proteomes" id="UP001497516"/>
    </source>
</evidence>
<dbReference type="GO" id="GO:0004540">
    <property type="term" value="F:RNA nuclease activity"/>
    <property type="evidence" value="ECO:0007669"/>
    <property type="project" value="InterPro"/>
</dbReference>
<dbReference type="Proteomes" id="UP001497516">
    <property type="component" value="Chromosome 7"/>
</dbReference>
<sequence>MESAMKVVAILILVVVAVAVLNAGPSSGQYCGKRSDGGWTQCDAGTCCGTDNYCSKLGCSEDCCQYYCPKDQTDGGVAVQQVLARRGIDGVVGDRKPNNVNAFSSSSTSSSEVLSCAPSLSRLSLNSRQRYPWAALGGGNITTAICGRCLKVTTAGAGGVDAQVKVRIVHTPAIEGLELDRDTFSKLDTNGSDNDYNYNRIMVRYQFESC</sequence>
<dbReference type="GO" id="GO:0042742">
    <property type="term" value="P:defense response to bacterium"/>
    <property type="evidence" value="ECO:0007669"/>
    <property type="project" value="InterPro"/>
</dbReference>
<protein>
    <recommendedName>
        <fullName evidence="3">Barwin domain-containing protein</fullName>
    </recommendedName>
</protein>
<evidence type="ECO:0000313" key="4">
    <source>
        <dbReference type="EMBL" id="CAL1403709.1"/>
    </source>
</evidence>
<reference evidence="4 5" key="1">
    <citation type="submission" date="2024-04" db="EMBL/GenBank/DDBJ databases">
        <authorList>
            <person name="Fracassetti M."/>
        </authorList>
    </citation>
    <scope>NUCLEOTIDE SEQUENCE [LARGE SCALE GENOMIC DNA]</scope>
</reference>
<dbReference type="AlphaFoldDB" id="A0AAV2FZ97"/>
<organism evidence="4 5">
    <name type="scientific">Linum trigynum</name>
    <dbReference type="NCBI Taxonomy" id="586398"/>
    <lineage>
        <taxon>Eukaryota</taxon>
        <taxon>Viridiplantae</taxon>
        <taxon>Streptophyta</taxon>
        <taxon>Embryophyta</taxon>
        <taxon>Tracheophyta</taxon>
        <taxon>Spermatophyta</taxon>
        <taxon>Magnoliopsida</taxon>
        <taxon>eudicotyledons</taxon>
        <taxon>Gunneridae</taxon>
        <taxon>Pentapetalae</taxon>
        <taxon>rosids</taxon>
        <taxon>fabids</taxon>
        <taxon>Malpighiales</taxon>
        <taxon>Linaceae</taxon>
        <taxon>Linum</taxon>
    </lineage>
</organism>
<feature type="signal peptide" evidence="2">
    <location>
        <begin position="1"/>
        <end position="28"/>
    </location>
</feature>
<feature type="domain" description="Barwin" evidence="3">
    <location>
        <begin position="128"/>
        <end position="210"/>
    </location>
</feature>
<dbReference type="PANTHER" id="PTHR46351">
    <property type="entry name" value="WOUND-INDUCED PROTEIN WIN2"/>
    <property type="match status" value="1"/>
</dbReference>
<dbReference type="InterPro" id="IPR036908">
    <property type="entry name" value="RlpA-like_sf"/>
</dbReference>
<keyword evidence="2" id="KW-0732">Signal</keyword>
<feature type="chain" id="PRO_5043763368" description="Barwin domain-containing protein" evidence="2">
    <location>
        <begin position="29"/>
        <end position="210"/>
    </location>
</feature>
<dbReference type="Pfam" id="PF00967">
    <property type="entry name" value="Barwin"/>
    <property type="match status" value="1"/>
</dbReference>
<dbReference type="InterPro" id="IPR001153">
    <property type="entry name" value="Barwin_dom"/>
</dbReference>
<evidence type="ECO:0000259" key="3">
    <source>
        <dbReference type="PROSITE" id="PS51174"/>
    </source>
</evidence>
<name>A0AAV2FZ97_9ROSI</name>
<gene>
    <name evidence="4" type="ORF">LTRI10_LOCUS43619</name>
</gene>
<evidence type="ECO:0000256" key="1">
    <source>
        <dbReference type="ARBA" id="ARBA00023157"/>
    </source>
</evidence>
<dbReference type="InterPro" id="IPR044301">
    <property type="entry name" value="PR4"/>
</dbReference>
<dbReference type="Gene3D" id="2.40.40.10">
    <property type="entry name" value="RlpA-like domain"/>
    <property type="match status" value="1"/>
</dbReference>
<accession>A0AAV2FZ97</accession>
<dbReference type="SUPFAM" id="SSF50685">
    <property type="entry name" value="Barwin-like endoglucanases"/>
    <property type="match status" value="1"/>
</dbReference>
<keyword evidence="1" id="KW-1015">Disulfide bond</keyword>
<evidence type="ECO:0000256" key="2">
    <source>
        <dbReference type="SAM" id="SignalP"/>
    </source>
</evidence>
<dbReference type="PANTHER" id="PTHR46351:SF3">
    <property type="entry name" value="WOUND-INDUCED PROTEIN WIN2"/>
    <property type="match status" value="1"/>
</dbReference>
<proteinExistence type="predicted"/>
<dbReference type="GO" id="GO:0050832">
    <property type="term" value="P:defense response to fungus"/>
    <property type="evidence" value="ECO:0007669"/>
    <property type="project" value="InterPro"/>
</dbReference>
<keyword evidence="5" id="KW-1185">Reference proteome</keyword>
<dbReference type="PROSITE" id="PS51174">
    <property type="entry name" value="BARWIN_3"/>
    <property type="match status" value="1"/>
</dbReference>
<dbReference type="EMBL" id="OZ034820">
    <property type="protein sequence ID" value="CAL1403709.1"/>
    <property type="molecule type" value="Genomic_DNA"/>
</dbReference>